<dbReference type="EMBL" id="JH692064">
    <property type="protein sequence ID" value="EIP86742.1"/>
    <property type="molecule type" value="Genomic_DNA"/>
</dbReference>
<keyword evidence="1" id="KW-0489">Methyltransferase</keyword>
<sequence>MEDGPRYKALGNSMAVSVMRWIGERIELVEQLATAAARAR</sequence>
<dbReference type="RefSeq" id="WP_006027270.1">
    <property type="nucleotide sequence ID" value="NZ_ABBM01000733.1"/>
</dbReference>
<dbReference type="GO" id="GO:0032259">
    <property type="term" value="P:methylation"/>
    <property type="evidence" value="ECO:0007669"/>
    <property type="project" value="UniProtKB-KW"/>
</dbReference>
<dbReference type="Proteomes" id="UP000004682">
    <property type="component" value="Unassembled WGS sequence"/>
</dbReference>
<accession>A0ABN0G3N1</accession>
<protein>
    <submittedName>
        <fullName evidence="1">Gp25</fullName>
        <ecNumber evidence="1">2.1.1.37</ecNumber>
    </submittedName>
</protein>
<dbReference type="EC" id="2.1.1.37" evidence="1"/>
<name>A0ABN0G3N1_9BURK</name>
<organism evidence="1 2">
    <name type="scientific">Burkholderia humptydooensis MSMB43</name>
    <dbReference type="NCBI Taxonomy" id="441157"/>
    <lineage>
        <taxon>Bacteria</taxon>
        <taxon>Pseudomonadati</taxon>
        <taxon>Pseudomonadota</taxon>
        <taxon>Betaproteobacteria</taxon>
        <taxon>Burkholderiales</taxon>
        <taxon>Burkholderiaceae</taxon>
        <taxon>Burkholderia</taxon>
        <taxon>pseudomallei group</taxon>
    </lineage>
</organism>
<proteinExistence type="predicted"/>
<dbReference type="GO" id="GO:0003886">
    <property type="term" value="F:DNA (cytosine-5-)-methyltransferase activity"/>
    <property type="evidence" value="ECO:0007669"/>
    <property type="project" value="UniProtKB-EC"/>
</dbReference>
<reference evidence="2" key="1">
    <citation type="journal article" date="2012" name="J. Bacteriol.">
        <title>Revised Genome Sequence of Burkholderia thailandensis MSMB43 with Improved Annotation.</title>
        <authorList>
            <person name="Zhuo Y."/>
            <person name="Liu L."/>
            <person name="Wang Q."/>
            <person name="Liu X."/>
            <person name="Ren B."/>
            <person name="Liu M."/>
            <person name="Ni P."/>
            <person name="Cheng Y.Q."/>
            <person name="Zhang L."/>
        </authorList>
    </citation>
    <scope>NUCLEOTIDE SEQUENCE [LARGE SCALE GENOMIC DNA]</scope>
    <source>
        <strain evidence="2">MSMB43</strain>
    </source>
</reference>
<keyword evidence="2" id="KW-1185">Reference proteome</keyword>
<evidence type="ECO:0000313" key="1">
    <source>
        <dbReference type="EMBL" id="EIP86742.1"/>
    </source>
</evidence>
<gene>
    <name evidence="1" type="ORF">A33K_16345</name>
</gene>
<keyword evidence="1" id="KW-0808">Transferase</keyword>
<evidence type="ECO:0000313" key="2">
    <source>
        <dbReference type="Proteomes" id="UP000004682"/>
    </source>
</evidence>